<dbReference type="Pfam" id="PF12138">
    <property type="entry name" value="Spherulin4"/>
    <property type="match status" value="1"/>
</dbReference>
<evidence type="ECO:0000313" key="2">
    <source>
        <dbReference type="EMBL" id="RLM00595.1"/>
    </source>
</evidence>
<dbReference type="EMBL" id="NIDN02000013">
    <property type="protein sequence ID" value="RLM00595.1"/>
    <property type="molecule type" value="Genomic_DNA"/>
</dbReference>
<dbReference type="AlphaFoldDB" id="A0A229Z481"/>
<name>A0A229Z481_9EURO</name>
<keyword evidence="1" id="KW-0812">Transmembrane</keyword>
<dbReference type="PANTHER" id="PTHR35040">
    <property type="match status" value="1"/>
</dbReference>
<dbReference type="OrthoDB" id="5342184at2759"/>
<feature type="transmembrane region" description="Helical" evidence="1">
    <location>
        <begin position="20"/>
        <end position="41"/>
    </location>
</feature>
<gene>
    <name evidence="2" type="ORF">CFD26_103729</name>
</gene>
<comment type="caution">
    <text evidence="2">The sequence shown here is derived from an EMBL/GenBank/DDBJ whole genome shotgun (WGS) entry which is preliminary data.</text>
</comment>
<keyword evidence="1" id="KW-0472">Membrane</keyword>
<dbReference type="InterPro" id="IPR021986">
    <property type="entry name" value="Spherulin4"/>
</dbReference>
<evidence type="ECO:0000256" key="1">
    <source>
        <dbReference type="SAM" id="Phobius"/>
    </source>
</evidence>
<proteinExistence type="predicted"/>
<accession>A0A229Z481</accession>
<sequence>MLEKHVSNRRCLQSRPRFALTILVFIAILAVVIPPAVVVTLHKKNDMGPKAKVFVPLYVYPAPGAWSPLEDVYVLPTFQPLSSVCRSAQRHLDVIMGFDLLHQAQLSHHRISKHPDVNFTVVINPGSGPGPNALPDANYTREIPRLASYENVRLLGYVATTYAKRNISLVRKDIETYAAWPANSSNPDLAVRGIFFDETPQQYDEGALAYLQELTDVVKNTPGLGPDHYVVHNPGAIPDSRYLSTADSTVVFEATYATFQERHGANLFTAIPESNRSQLCAVIHSVPESVEGSALRGLVKQVRKVAEEIFITHLNTDYYASFGGQWPAFVDLMAK</sequence>
<protein>
    <recommendedName>
        <fullName evidence="4">Cell surface spherulin 4-like protein</fullName>
    </recommendedName>
</protein>
<reference evidence="2 3" key="1">
    <citation type="submission" date="2018-08" db="EMBL/GenBank/DDBJ databases">
        <title>Draft genome sequences of two Aspergillus turcosus clinical strains isolated from bronchoalveolar lavage fluid: one azole-susceptible and the other azole-resistant.</title>
        <authorList>
            <person name="Parent-Michaud M."/>
            <person name="Dufresne P.J."/>
            <person name="Fournier E."/>
            <person name="Martineau C."/>
            <person name="Moreira S."/>
            <person name="Perkins V."/>
            <person name="De Repentigny L."/>
            <person name="Dufresne S.F."/>
        </authorList>
    </citation>
    <scope>NUCLEOTIDE SEQUENCE [LARGE SCALE GENOMIC DNA]</scope>
    <source>
        <strain evidence="2">HMR AF 1038</strain>
    </source>
</reference>
<keyword evidence="3" id="KW-1185">Reference proteome</keyword>
<keyword evidence="1" id="KW-1133">Transmembrane helix</keyword>
<evidence type="ECO:0008006" key="4">
    <source>
        <dbReference type="Google" id="ProtNLM"/>
    </source>
</evidence>
<dbReference type="PANTHER" id="PTHR35040:SF7">
    <property type="entry name" value="FIBRONECTIN TYPE-III DOMAIN-CONTAINING PROTEIN-RELATED"/>
    <property type="match status" value="1"/>
</dbReference>
<evidence type="ECO:0000313" key="3">
    <source>
        <dbReference type="Proteomes" id="UP000215289"/>
    </source>
</evidence>
<dbReference type="STRING" id="1245748.A0A229Z481"/>
<dbReference type="Proteomes" id="UP000215289">
    <property type="component" value="Unassembled WGS sequence"/>
</dbReference>
<organism evidence="2 3">
    <name type="scientific">Aspergillus turcosus</name>
    <dbReference type="NCBI Taxonomy" id="1245748"/>
    <lineage>
        <taxon>Eukaryota</taxon>
        <taxon>Fungi</taxon>
        <taxon>Dikarya</taxon>
        <taxon>Ascomycota</taxon>
        <taxon>Pezizomycotina</taxon>
        <taxon>Eurotiomycetes</taxon>
        <taxon>Eurotiomycetidae</taxon>
        <taxon>Eurotiales</taxon>
        <taxon>Aspergillaceae</taxon>
        <taxon>Aspergillus</taxon>
        <taxon>Aspergillus subgen. Fumigati</taxon>
    </lineage>
</organism>